<evidence type="ECO:0000313" key="2">
    <source>
        <dbReference type="Proteomes" id="UP000244925"/>
    </source>
</evidence>
<dbReference type="GeneID" id="93424746"/>
<gene>
    <name evidence="1" type="ORF">C5O25_09485</name>
</gene>
<name>A0A2V1IQT5_9BACT</name>
<evidence type="ECO:0000313" key="1">
    <source>
        <dbReference type="EMBL" id="PWB06745.1"/>
    </source>
</evidence>
<dbReference type="RefSeq" id="WP_107036504.1">
    <property type="nucleotide sequence ID" value="NZ_CP098825.1"/>
</dbReference>
<keyword evidence="2" id="KW-1185">Reference proteome</keyword>
<comment type="caution">
    <text evidence="1">The sequence shown here is derived from an EMBL/GenBank/DDBJ whole genome shotgun (WGS) entry which is preliminary data.</text>
</comment>
<dbReference type="Proteomes" id="UP000244925">
    <property type="component" value="Unassembled WGS sequence"/>
</dbReference>
<sequence>MKKNILTYNDIHSIPTSRMASNGIIVNVKTVAEMRRIEELLSRLQPMGDDNVRYLWFRVAPGKPEDWGDYEQMKACGDVQDYDDYLKLWKEYVNEDTLWYRISVGYVNDFHYMLIDSDHNLWDIRSARYVHDKGDSSIFREDYSEVMAKIRMAIDQCVDEILRDGGKNYMEFVEANLPYQKRTGIIPRRRLNEILGGSWMDAFNRPKLIEVLESNSQPMEYDRLTLRTYMDLWAKCYLAVYPEKDEKKSPKELFEWYSPKGCEAVKFNLDCEEDFIQWKAENSSFHCLDVVYARVHLWVRKDKTSGKWHFIIDTSSYWNLDEYLTIAEKLYDDGIILEYGNLDKILPVLKEADLVEITPSAYRYFQRDGVGSQIALWGIPDELREEVIANTNWEKQHEVKPNNV</sequence>
<dbReference type="EMBL" id="PUBV01000020">
    <property type="protein sequence ID" value="PWB06745.1"/>
    <property type="molecule type" value="Genomic_DNA"/>
</dbReference>
<proteinExistence type="predicted"/>
<protein>
    <submittedName>
        <fullName evidence="1">Uncharacterized protein</fullName>
    </submittedName>
</protein>
<reference evidence="2" key="1">
    <citation type="submission" date="2018-02" db="EMBL/GenBank/DDBJ databases">
        <authorList>
            <person name="Clavel T."/>
            <person name="Strowig T."/>
        </authorList>
    </citation>
    <scope>NUCLEOTIDE SEQUENCE [LARGE SCALE GENOMIC DNA]</scope>
    <source>
        <strain evidence="2">DSM 100764</strain>
    </source>
</reference>
<dbReference type="AlphaFoldDB" id="A0A2V1IQT5"/>
<organism evidence="1 2">
    <name type="scientific">Paramuribaculum intestinale</name>
    <dbReference type="NCBI Taxonomy" id="2094151"/>
    <lineage>
        <taxon>Bacteria</taxon>
        <taxon>Pseudomonadati</taxon>
        <taxon>Bacteroidota</taxon>
        <taxon>Bacteroidia</taxon>
        <taxon>Bacteroidales</taxon>
        <taxon>Muribaculaceae</taxon>
        <taxon>Paramuribaculum</taxon>
    </lineage>
</organism>
<accession>A0A2V1IQT5</accession>